<reference evidence="1" key="1">
    <citation type="submission" date="2019-08" db="EMBL/GenBank/DDBJ databases">
        <title>Marinilactibacillus psychrotolerans M13-2T whole genome sequencing project.</title>
        <authorList>
            <person name="Ishikawa M."/>
            <person name="Suzuki T."/>
            <person name="Matsutani M."/>
        </authorList>
    </citation>
    <scope>NUCLEOTIDE SEQUENCE</scope>
    <source>
        <strain evidence="1">M13-2T</strain>
    </source>
</reference>
<dbReference type="AlphaFoldDB" id="A0AAV3WW21"/>
<proteinExistence type="predicted"/>
<gene>
    <name evidence="1" type="ORF">M132T_23710</name>
</gene>
<dbReference type="Proteomes" id="UP000887127">
    <property type="component" value="Unassembled WGS sequence"/>
</dbReference>
<evidence type="ECO:0000313" key="2">
    <source>
        <dbReference type="Proteomes" id="UP000887127"/>
    </source>
</evidence>
<protein>
    <submittedName>
        <fullName evidence="1">Uncharacterized protein</fullName>
    </submittedName>
</protein>
<accession>A0AAV3WW21</accession>
<organism evidence="1 2">
    <name type="scientific">Marinilactibacillus psychrotolerans</name>
    <dbReference type="NCBI Taxonomy" id="191770"/>
    <lineage>
        <taxon>Bacteria</taxon>
        <taxon>Bacillati</taxon>
        <taxon>Bacillota</taxon>
        <taxon>Bacilli</taxon>
        <taxon>Lactobacillales</taxon>
        <taxon>Carnobacteriaceae</taxon>
        <taxon>Marinilactibacillus</taxon>
    </lineage>
</organism>
<sequence length="42" mass="4839">MHWRPEPTYVEKCGDEVWVAEKFQSNLEIAGSLRNSFRASLG</sequence>
<dbReference type="EMBL" id="BKBI01000026">
    <property type="protein sequence ID" value="GEQ36863.1"/>
    <property type="molecule type" value="Genomic_DNA"/>
</dbReference>
<name>A0AAV3WW21_9LACT</name>
<evidence type="ECO:0000313" key="1">
    <source>
        <dbReference type="EMBL" id="GEQ36863.1"/>
    </source>
</evidence>
<comment type="caution">
    <text evidence="1">The sequence shown here is derived from an EMBL/GenBank/DDBJ whole genome shotgun (WGS) entry which is preliminary data.</text>
</comment>